<proteinExistence type="predicted"/>
<reference evidence="1" key="1">
    <citation type="journal article" date="2020" name="Nature">
        <title>Giant virus diversity and host interactions through global metagenomics.</title>
        <authorList>
            <person name="Schulz F."/>
            <person name="Roux S."/>
            <person name="Paez-Espino D."/>
            <person name="Jungbluth S."/>
            <person name="Walsh D.A."/>
            <person name="Denef V.J."/>
            <person name="McMahon K.D."/>
            <person name="Konstantinidis K.T."/>
            <person name="Eloe-Fadrosh E.A."/>
            <person name="Kyrpides N.C."/>
            <person name="Woyke T."/>
        </authorList>
    </citation>
    <scope>NUCLEOTIDE SEQUENCE</scope>
    <source>
        <strain evidence="1">GVMAG-M-3300009159-65</strain>
    </source>
</reference>
<organism evidence="1">
    <name type="scientific">viral metagenome</name>
    <dbReference type="NCBI Taxonomy" id="1070528"/>
    <lineage>
        <taxon>unclassified sequences</taxon>
        <taxon>metagenomes</taxon>
        <taxon>organismal metagenomes</taxon>
    </lineage>
</organism>
<dbReference type="AlphaFoldDB" id="A0A6C0ET07"/>
<sequence>MAQMIEQHSIVYAPVFDTEKNNYKDESPFERREKGKVHICKCRHRDDAFSSCSTYKLHVKLVCHKNYVLEYGKVVNEEFTRVKEENDILKKEKVIQSLSFDKLTAQKDREIDMLMNKLDRMTIRKDYYKNNKHNEID</sequence>
<name>A0A6C0ET07_9ZZZZ</name>
<protein>
    <submittedName>
        <fullName evidence="1">Uncharacterized protein</fullName>
    </submittedName>
</protein>
<evidence type="ECO:0000313" key="1">
    <source>
        <dbReference type="EMBL" id="QHT32177.1"/>
    </source>
</evidence>
<dbReference type="EMBL" id="MN738932">
    <property type="protein sequence ID" value="QHT32177.1"/>
    <property type="molecule type" value="Genomic_DNA"/>
</dbReference>
<accession>A0A6C0ET07</accession>